<dbReference type="Gene3D" id="3.20.20.140">
    <property type="entry name" value="Metal-dependent hydrolases"/>
    <property type="match status" value="2"/>
</dbReference>
<dbReference type="Gene3D" id="2.30.40.10">
    <property type="entry name" value="Urease, subunit C, domain 1"/>
    <property type="match status" value="1"/>
</dbReference>
<proteinExistence type="predicted"/>
<feature type="domain" description="Amidohydrolase 3" evidence="1">
    <location>
        <begin position="44"/>
        <end position="543"/>
    </location>
</feature>
<name>A0A520S251_9GAMM</name>
<dbReference type="InterPro" id="IPR013108">
    <property type="entry name" value="Amidohydro_3"/>
</dbReference>
<dbReference type="Pfam" id="PF07969">
    <property type="entry name" value="Amidohydro_3"/>
    <property type="match status" value="1"/>
</dbReference>
<dbReference type="GO" id="GO:0005829">
    <property type="term" value="C:cytosol"/>
    <property type="evidence" value="ECO:0007669"/>
    <property type="project" value="TreeGrafter"/>
</dbReference>
<dbReference type="GO" id="GO:0016811">
    <property type="term" value="F:hydrolase activity, acting on carbon-nitrogen (but not peptide) bonds, in linear amides"/>
    <property type="evidence" value="ECO:0007669"/>
    <property type="project" value="InterPro"/>
</dbReference>
<protein>
    <submittedName>
        <fullName evidence="2">Amidohydrolase</fullName>
    </submittedName>
</protein>
<dbReference type="InterPro" id="IPR032466">
    <property type="entry name" value="Metal_Hydrolase"/>
</dbReference>
<keyword evidence="2" id="KW-0378">Hydrolase</keyword>
<evidence type="ECO:0000259" key="1">
    <source>
        <dbReference type="Pfam" id="PF07969"/>
    </source>
</evidence>
<dbReference type="PANTHER" id="PTHR11647">
    <property type="entry name" value="HYDRANTOINASE/DIHYDROPYRIMIDINASE FAMILY MEMBER"/>
    <property type="match status" value="1"/>
</dbReference>
<dbReference type="PANTHER" id="PTHR11647:SF1">
    <property type="entry name" value="COLLAPSIN RESPONSE MEDIATOR PROTEIN"/>
    <property type="match status" value="1"/>
</dbReference>
<evidence type="ECO:0000313" key="3">
    <source>
        <dbReference type="Proteomes" id="UP000316199"/>
    </source>
</evidence>
<dbReference type="EMBL" id="SHAG01000010">
    <property type="protein sequence ID" value="RZO76557.1"/>
    <property type="molecule type" value="Genomic_DNA"/>
</dbReference>
<dbReference type="GO" id="GO:0016812">
    <property type="term" value="F:hydrolase activity, acting on carbon-nitrogen (but not peptide) bonds, in cyclic amides"/>
    <property type="evidence" value="ECO:0007669"/>
    <property type="project" value="TreeGrafter"/>
</dbReference>
<dbReference type="Proteomes" id="UP000316199">
    <property type="component" value="Unassembled WGS sequence"/>
</dbReference>
<dbReference type="AlphaFoldDB" id="A0A520S251"/>
<dbReference type="SUPFAM" id="SSF51556">
    <property type="entry name" value="Metallo-dependent hydrolases"/>
    <property type="match status" value="1"/>
</dbReference>
<dbReference type="InterPro" id="IPR050378">
    <property type="entry name" value="Metallo-dep_Hydrolases_sf"/>
</dbReference>
<dbReference type="SUPFAM" id="SSF51338">
    <property type="entry name" value="Composite domain of metallo-dependent hydrolases"/>
    <property type="match status" value="1"/>
</dbReference>
<dbReference type="InterPro" id="IPR011059">
    <property type="entry name" value="Metal-dep_hydrolase_composite"/>
</dbReference>
<dbReference type="Gene3D" id="3.30.1490.130">
    <property type="entry name" value="D-aminoacylase. Domain 3"/>
    <property type="match status" value="1"/>
</dbReference>
<sequence>MGHDVVIRGGNVVDGTGREPFHADIAIDDDQITAIGKVSGKGTEEINADGLQVSPGFIDLHTHMDAQISWDPLVTSISWHGVTTALLGNCGVTFAPCKSSDREYLAAMMETVEDIPREAIMSGLPWTWEFYGDYLNAVENLGPSINVAGLVGHCATRYYVMGERSVEELATEDEIRQIANLAERSVKEGAFGFSTNRLPEHVLPDGRSIPGTFAAPKELEAVAKAIGPHGGLMQTVFGPKGFEVDMEIIANGARHARAALFSTAVEIGNDRTNKKVMKMLGEGSDVISITTVRGGGSVSSLINNVMPNTQEPNTSPAWMELKKLNFADRLLRIRDSAFRAKLIEEVKVLDKEPDGYHFSGKNSFKHVFYMGNGDRPIYTETQSLRDIANNSGEHPVEVWLRIIDETDGKALFHNRAFNRDLEALEELITYDWVSPGLGDGGAHVGIMIDSGWSTFVLSHWHRDRGTYSLQEAIRKITAMPARALNLKDRGTLTIGKRADINVFDLARLEERMPEIVHDFPFGAPRFIQRAAGYKATLVNGKIVLKDDELTGIRAGNVLRSYD</sequence>
<dbReference type="InterPro" id="IPR023100">
    <property type="entry name" value="D-aminoacylase_insert_dom_sf"/>
</dbReference>
<comment type="caution">
    <text evidence="2">The sequence shown here is derived from an EMBL/GenBank/DDBJ whole genome shotgun (WGS) entry which is preliminary data.</text>
</comment>
<organism evidence="2 3">
    <name type="scientific">OM182 bacterium</name>
    <dbReference type="NCBI Taxonomy" id="2510334"/>
    <lineage>
        <taxon>Bacteria</taxon>
        <taxon>Pseudomonadati</taxon>
        <taxon>Pseudomonadota</taxon>
        <taxon>Gammaproteobacteria</taxon>
        <taxon>OMG group</taxon>
        <taxon>OM182 clade</taxon>
    </lineage>
</organism>
<gene>
    <name evidence="2" type="ORF">EVA68_03850</name>
</gene>
<reference evidence="2 3" key="1">
    <citation type="submission" date="2019-02" db="EMBL/GenBank/DDBJ databases">
        <title>Prokaryotic population dynamics and viral predation in marine succession experiment using metagenomics: the confinement effect.</title>
        <authorList>
            <person name="Haro-Moreno J.M."/>
            <person name="Rodriguez-Valera F."/>
            <person name="Lopez-Perez M."/>
        </authorList>
    </citation>
    <scope>NUCLEOTIDE SEQUENCE [LARGE SCALE GENOMIC DNA]</scope>
    <source>
        <strain evidence="2">MED-G157</strain>
    </source>
</reference>
<evidence type="ECO:0000313" key="2">
    <source>
        <dbReference type="EMBL" id="RZO76557.1"/>
    </source>
</evidence>
<accession>A0A520S251</accession>